<reference evidence="3" key="1">
    <citation type="journal article" date="2015" name="Proc. Natl. Acad. Sci. U.S.A.">
        <title>Genome sequencing of adzuki bean (Vigna angularis) provides insight into high starch and low fat accumulation and domestication.</title>
        <authorList>
            <person name="Yang K."/>
            <person name="Tian Z."/>
            <person name="Chen C."/>
            <person name="Luo L."/>
            <person name="Zhao B."/>
            <person name="Wang Z."/>
            <person name="Yu L."/>
            <person name="Li Y."/>
            <person name="Sun Y."/>
            <person name="Li W."/>
            <person name="Chen Y."/>
            <person name="Li Y."/>
            <person name="Zhang Y."/>
            <person name="Ai D."/>
            <person name="Zhao J."/>
            <person name="Shang C."/>
            <person name="Ma Y."/>
            <person name="Wu B."/>
            <person name="Wang M."/>
            <person name="Gao L."/>
            <person name="Sun D."/>
            <person name="Zhang P."/>
            <person name="Guo F."/>
            <person name="Wang W."/>
            <person name="Li Y."/>
            <person name="Wang J."/>
            <person name="Varshney R.K."/>
            <person name="Wang J."/>
            <person name="Ling H.Q."/>
            <person name="Wan P."/>
        </authorList>
    </citation>
    <scope>NUCLEOTIDE SEQUENCE</scope>
    <source>
        <strain evidence="3">cv. Jingnong 6</strain>
    </source>
</reference>
<proteinExistence type="predicted"/>
<evidence type="ECO:0000256" key="1">
    <source>
        <dbReference type="SAM" id="MobiDB-lite"/>
    </source>
</evidence>
<feature type="compositionally biased region" description="Basic and acidic residues" evidence="1">
    <location>
        <begin position="13"/>
        <end position="27"/>
    </location>
</feature>
<dbReference type="Gramene" id="KOM54720">
    <property type="protein sequence ID" value="KOM54720"/>
    <property type="gene ID" value="LR48_Vigan10g061200"/>
</dbReference>
<protein>
    <submittedName>
        <fullName evidence="2">Uncharacterized protein</fullName>
    </submittedName>
</protein>
<accession>A0A0L9VI26</accession>
<name>A0A0L9VI26_PHAAN</name>
<feature type="region of interest" description="Disordered" evidence="1">
    <location>
        <begin position="1"/>
        <end position="56"/>
    </location>
</feature>
<dbReference type="AlphaFoldDB" id="A0A0L9VI26"/>
<evidence type="ECO:0000313" key="2">
    <source>
        <dbReference type="EMBL" id="KOM54720.1"/>
    </source>
</evidence>
<dbReference type="PANTHER" id="PTHR33018:SF34">
    <property type="entry name" value="OS02G0472350 PROTEIN"/>
    <property type="match status" value="1"/>
</dbReference>
<evidence type="ECO:0000313" key="3">
    <source>
        <dbReference type="Proteomes" id="UP000053144"/>
    </source>
</evidence>
<feature type="compositionally biased region" description="Basic residues" evidence="1">
    <location>
        <begin position="1"/>
        <end position="12"/>
    </location>
</feature>
<gene>
    <name evidence="2" type="ORF">LR48_Vigan10g061200</name>
</gene>
<dbReference type="PANTHER" id="PTHR33018">
    <property type="entry name" value="OS10G0338966 PROTEIN-RELATED"/>
    <property type="match status" value="1"/>
</dbReference>
<dbReference type="EMBL" id="CM003380">
    <property type="protein sequence ID" value="KOM54720.1"/>
    <property type="molecule type" value="Genomic_DNA"/>
</dbReference>
<dbReference type="Proteomes" id="UP000053144">
    <property type="component" value="Chromosome 10"/>
</dbReference>
<organism evidence="2 3">
    <name type="scientific">Phaseolus angularis</name>
    <name type="common">Azuki bean</name>
    <name type="synonym">Vigna angularis</name>
    <dbReference type="NCBI Taxonomy" id="3914"/>
    <lineage>
        <taxon>Eukaryota</taxon>
        <taxon>Viridiplantae</taxon>
        <taxon>Streptophyta</taxon>
        <taxon>Embryophyta</taxon>
        <taxon>Tracheophyta</taxon>
        <taxon>Spermatophyta</taxon>
        <taxon>Magnoliopsida</taxon>
        <taxon>eudicotyledons</taxon>
        <taxon>Gunneridae</taxon>
        <taxon>Pentapetalae</taxon>
        <taxon>rosids</taxon>
        <taxon>fabids</taxon>
        <taxon>Fabales</taxon>
        <taxon>Fabaceae</taxon>
        <taxon>Papilionoideae</taxon>
        <taxon>50 kb inversion clade</taxon>
        <taxon>NPAAA clade</taxon>
        <taxon>indigoferoid/millettioid clade</taxon>
        <taxon>Phaseoleae</taxon>
        <taxon>Vigna</taxon>
    </lineage>
</organism>
<sequence>MDIRSSRKKIIKQKSDSRLPLSKDGDPPHPSPPSQHEKWKLARIRPSGSYTSDSAREISERIDSLVEQSSQGQFTQEGRQDILATTIGRVEHPGLVRGAGTGIGIGQFFGSSSRPYSYEKMKEDIRKEMTQEITKKVRAELYDEVT</sequence>